<dbReference type="Pfam" id="PF23477">
    <property type="entry name" value="zf_Tbcl_2"/>
    <property type="match status" value="2"/>
</dbReference>
<comment type="caution">
    <text evidence="3">The sequence shown here is derived from an EMBL/GenBank/DDBJ whole genome shotgun (WGS) entry which is preliminary data.</text>
</comment>
<dbReference type="InterPro" id="IPR026363">
    <property type="entry name" value="CxxC-x17-CxxC_dom"/>
</dbReference>
<evidence type="ECO:0000313" key="3">
    <source>
        <dbReference type="EMBL" id="KKQ70597.1"/>
    </source>
</evidence>
<feature type="compositionally biased region" description="Basic and acidic residues" evidence="1">
    <location>
        <begin position="74"/>
        <end position="90"/>
    </location>
</feature>
<protein>
    <recommendedName>
        <fullName evidence="2">CxxC-x17-CxxC domain-containing protein</fullName>
    </recommendedName>
</protein>
<sequence length="240" mass="27122">MGKFNKDDRFGGKKRFDNDRGGGRGDRSDRPAMHHAVCSDCGRDCEVPFRPTGDKPVYCSNCFGNKESSSAGRYEGRQSDRYESRSQDRPRFPEKQMYQAVCDKCHKKCEVPFRPTGDRPVLCSDCFGKNERGGGNNSASPDQYKKQFEILNNKLDAIMKILAPKSEFKKTDATLSKFKIMTAQDESAAMSVKNVVGKVITIDKDETPVEKKTVVNKKEEKKGVSKKKVEKKKDVKKKKK</sequence>
<dbReference type="AlphaFoldDB" id="A0A0G0JVG7"/>
<evidence type="ECO:0000313" key="4">
    <source>
        <dbReference type="Proteomes" id="UP000034022"/>
    </source>
</evidence>
<feature type="compositionally biased region" description="Basic residues" evidence="1">
    <location>
        <begin position="224"/>
        <end position="240"/>
    </location>
</feature>
<feature type="domain" description="CxxC-x17-CxxC" evidence="2">
    <location>
        <begin position="95"/>
        <end position="130"/>
    </location>
</feature>
<feature type="compositionally biased region" description="Basic and acidic residues" evidence="1">
    <location>
        <begin position="1"/>
        <end position="32"/>
    </location>
</feature>
<organism evidence="3 4">
    <name type="scientific">Candidatus Falkowbacteria bacterium GW2011_GWE1_38_31</name>
    <dbReference type="NCBI Taxonomy" id="1618638"/>
    <lineage>
        <taxon>Bacteria</taxon>
        <taxon>Candidatus Falkowiibacteriota</taxon>
    </lineage>
</organism>
<dbReference type="EMBL" id="LBUU01000004">
    <property type="protein sequence ID" value="KKQ70597.1"/>
    <property type="molecule type" value="Genomic_DNA"/>
</dbReference>
<feature type="compositionally biased region" description="Basic and acidic residues" evidence="1">
    <location>
        <begin position="211"/>
        <end position="223"/>
    </location>
</feature>
<dbReference type="Proteomes" id="UP000034022">
    <property type="component" value="Unassembled WGS sequence"/>
</dbReference>
<proteinExistence type="predicted"/>
<name>A0A0G0JVG7_9BACT</name>
<evidence type="ECO:0000259" key="2">
    <source>
        <dbReference type="Pfam" id="PF23477"/>
    </source>
</evidence>
<feature type="region of interest" description="Disordered" evidence="1">
    <location>
        <begin position="211"/>
        <end position="240"/>
    </location>
</feature>
<dbReference type="NCBIfam" id="TIGR04272">
    <property type="entry name" value="cxxc_cxxc_Mbark"/>
    <property type="match status" value="2"/>
</dbReference>
<gene>
    <name evidence="3" type="ORF">US91_C0004G0082</name>
</gene>
<feature type="region of interest" description="Disordered" evidence="1">
    <location>
        <begin position="63"/>
        <end position="90"/>
    </location>
</feature>
<reference evidence="3 4" key="1">
    <citation type="journal article" date="2015" name="Nature">
        <title>rRNA introns, odd ribosomes, and small enigmatic genomes across a large radiation of phyla.</title>
        <authorList>
            <person name="Brown C.T."/>
            <person name="Hug L.A."/>
            <person name="Thomas B.C."/>
            <person name="Sharon I."/>
            <person name="Castelle C.J."/>
            <person name="Singh A."/>
            <person name="Wilkins M.J."/>
            <person name="Williams K.H."/>
            <person name="Banfield J.F."/>
        </authorList>
    </citation>
    <scope>NUCLEOTIDE SEQUENCE [LARGE SCALE GENOMIC DNA]</scope>
</reference>
<evidence type="ECO:0000256" key="1">
    <source>
        <dbReference type="SAM" id="MobiDB-lite"/>
    </source>
</evidence>
<feature type="region of interest" description="Disordered" evidence="1">
    <location>
        <begin position="1"/>
        <end position="34"/>
    </location>
</feature>
<feature type="domain" description="CxxC-x17-CxxC" evidence="2">
    <location>
        <begin position="33"/>
        <end position="66"/>
    </location>
</feature>
<accession>A0A0G0JVG7</accession>